<dbReference type="Pfam" id="PF14022">
    <property type="entry name" value="DUF4238"/>
    <property type="match status" value="1"/>
</dbReference>
<sequence length="227" mass="26594">MEKQAVEKHFLSIIDNNAARIRNKLEKDGLKSLTIEDRMDWARFLMSLRLRQPDIVEMLKRESAQHLKATLNDQPEEYEELAAPEDAPTLEEWTKEQYPGLIENFGLSFFHKLVDNPEICTKILKMKWWLWDFSKAPYDLLLSDHPCIFVHGIDDPNCVIALPIHPRKAFMATRSDEVAKVMRNQRPRDLAVRLNESSVNQTRVRIYAPNESPRRFIENRLAQKNAI</sequence>
<keyword evidence="2" id="KW-1185">Reference proteome</keyword>
<evidence type="ECO:0000313" key="2">
    <source>
        <dbReference type="Proteomes" id="UP000427906"/>
    </source>
</evidence>
<dbReference type="AlphaFoldDB" id="A0A5K7YSQ4"/>
<dbReference type="KEGG" id="dalk:DSCA_32240"/>
<reference evidence="1 2" key="1">
    <citation type="submission" date="2019-11" db="EMBL/GenBank/DDBJ databases">
        <title>Comparative genomics of hydrocarbon-degrading Desulfosarcina strains.</title>
        <authorList>
            <person name="Watanabe M."/>
            <person name="Kojima H."/>
            <person name="Fukui M."/>
        </authorList>
    </citation>
    <scope>NUCLEOTIDE SEQUENCE [LARGE SCALE GENOMIC DNA]</scope>
    <source>
        <strain evidence="1 2">PL12</strain>
    </source>
</reference>
<accession>A0A5K7YSQ4</accession>
<dbReference type="EMBL" id="AP021874">
    <property type="protein sequence ID" value="BBO69294.1"/>
    <property type="molecule type" value="Genomic_DNA"/>
</dbReference>
<name>A0A5K7YSQ4_9BACT</name>
<protein>
    <recommendedName>
        <fullName evidence="3">DUF4238 domain-containing protein</fullName>
    </recommendedName>
</protein>
<evidence type="ECO:0000313" key="1">
    <source>
        <dbReference type="EMBL" id="BBO69294.1"/>
    </source>
</evidence>
<proteinExistence type="predicted"/>
<dbReference type="Proteomes" id="UP000427906">
    <property type="component" value="Chromosome"/>
</dbReference>
<gene>
    <name evidence="1" type="ORF">DSCA_32240</name>
</gene>
<evidence type="ECO:0008006" key="3">
    <source>
        <dbReference type="Google" id="ProtNLM"/>
    </source>
</evidence>
<dbReference type="InterPro" id="IPR025332">
    <property type="entry name" value="DUF4238"/>
</dbReference>
<organism evidence="1 2">
    <name type="scientific">Desulfosarcina alkanivorans</name>
    <dbReference type="NCBI Taxonomy" id="571177"/>
    <lineage>
        <taxon>Bacteria</taxon>
        <taxon>Pseudomonadati</taxon>
        <taxon>Thermodesulfobacteriota</taxon>
        <taxon>Desulfobacteria</taxon>
        <taxon>Desulfobacterales</taxon>
        <taxon>Desulfosarcinaceae</taxon>
        <taxon>Desulfosarcina</taxon>
    </lineage>
</organism>